<protein>
    <submittedName>
        <fullName evidence="1">Uncharacterized protein</fullName>
    </submittedName>
</protein>
<sequence>MSTLPPPAESPNEASARRLLANAATGELPQLKALVFAYPYHHLDLRPLDALIPFLLVPPPSLPTRRQAGVTALQLQAVVKALTCIEVIHQVGHAARSALPSSHAFSDVLKQHWASVISWLTFTVEFSAENMARDRMIVAVSSVAQLLADFTWKPFNSRIILGACSATVDLAFRVWSGEFTQGRIFTKATCALAEFFSNCLEMGDVVVVAAMLEHVEDPNRSKSFFKLFTAHIVKLDRNPTSSAKAFQIIEAHAFYVIMMQSLPPSTIWKNAWKWTVKQGTLKAHIRAIHTLLSAGTMPDQREIACVGGLITTAERDDTGTLSRLRDLSLSGIVPLLYRCLREMPEDLPSKHTARVILLHMSSYLPYPKVSRAIVQSLEPYIANIRSDTPRHDASWKYFYSTLKLSALGSEARNAFYAFACDNIKTFKKHAMGPLGSIRRHPPEERALGALQHSIALRSAKGMTGKLSIVTSAPVPLNISEVCRSIRIRRKTHKWFPSGSRGNLGAVLIQFFNLLCLKGLDVSSKDSVSTVDWNLGAPSGAGSLTKEEYIAISAERQPAYTRPRMSAMISSASRRNDLRLAEGTYRHGNEYIHVLAILQEGHWPSGYVFLHGVGMMSPAPDSDQNLDSF</sequence>
<organism evidence="1 2">
    <name type="scientific">Ephemerocybe angulata</name>
    <dbReference type="NCBI Taxonomy" id="980116"/>
    <lineage>
        <taxon>Eukaryota</taxon>
        <taxon>Fungi</taxon>
        <taxon>Dikarya</taxon>
        <taxon>Basidiomycota</taxon>
        <taxon>Agaricomycotina</taxon>
        <taxon>Agaricomycetes</taxon>
        <taxon>Agaricomycetidae</taxon>
        <taxon>Agaricales</taxon>
        <taxon>Agaricineae</taxon>
        <taxon>Psathyrellaceae</taxon>
        <taxon>Ephemerocybe</taxon>
    </lineage>
</organism>
<gene>
    <name evidence="1" type="ORF">DFP72DRAFT_1077356</name>
</gene>
<dbReference type="Proteomes" id="UP000521943">
    <property type="component" value="Unassembled WGS sequence"/>
</dbReference>
<keyword evidence="2" id="KW-1185">Reference proteome</keyword>
<accession>A0A8H6LVL8</accession>
<evidence type="ECO:0000313" key="1">
    <source>
        <dbReference type="EMBL" id="KAF6745578.1"/>
    </source>
</evidence>
<comment type="caution">
    <text evidence="1">The sequence shown here is derived from an EMBL/GenBank/DDBJ whole genome shotgun (WGS) entry which is preliminary data.</text>
</comment>
<dbReference type="OrthoDB" id="2862222at2759"/>
<reference evidence="1 2" key="1">
    <citation type="submission" date="2020-07" db="EMBL/GenBank/DDBJ databases">
        <title>Comparative genomics of pyrophilous fungi reveals a link between fire events and developmental genes.</title>
        <authorList>
            <consortium name="DOE Joint Genome Institute"/>
            <person name="Steindorff A.S."/>
            <person name="Carver A."/>
            <person name="Calhoun S."/>
            <person name="Stillman K."/>
            <person name="Liu H."/>
            <person name="Lipzen A."/>
            <person name="Pangilinan J."/>
            <person name="Labutti K."/>
            <person name="Bruns T.D."/>
            <person name="Grigoriev I.V."/>
        </authorList>
    </citation>
    <scope>NUCLEOTIDE SEQUENCE [LARGE SCALE GENOMIC DNA]</scope>
    <source>
        <strain evidence="1 2">CBS 144469</strain>
    </source>
</reference>
<dbReference type="AlphaFoldDB" id="A0A8H6LVL8"/>
<proteinExistence type="predicted"/>
<name>A0A8H6LVL8_9AGAR</name>
<dbReference type="EMBL" id="JACGCI010000104">
    <property type="protein sequence ID" value="KAF6745578.1"/>
    <property type="molecule type" value="Genomic_DNA"/>
</dbReference>
<evidence type="ECO:0000313" key="2">
    <source>
        <dbReference type="Proteomes" id="UP000521943"/>
    </source>
</evidence>